<protein>
    <submittedName>
        <fullName evidence="1 2">Uncharacterized protein</fullName>
    </submittedName>
</protein>
<dbReference type="InParanoid" id="A0A2K1J7Z8"/>
<reference evidence="2" key="3">
    <citation type="submission" date="2020-12" db="UniProtKB">
        <authorList>
            <consortium name="EnsemblPlants"/>
        </authorList>
    </citation>
    <scope>IDENTIFICATION</scope>
</reference>
<organism evidence="1">
    <name type="scientific">Physcomitrium patens</name>
    <name type="common">Spreading-leaved earth moss</name>
    <name type="synonym">Physcomitrella patens</name>
    <dbReference type="NCBI Taxonomy" id="3218"/>
    <lineage>
        <taxon>Eukaryota</taxon>
        <taxon>Viridiplantae</taxon>
        <taxon>Streptophyta</taxon>
        <taxon>Embryophyta</taxon>
        <taxon>Bryophyta</taxon>
        <taxon>Bryophytina</taxon>
        <taxon>Bryopsida</taxon>
        <taxon>Funariidae</taxon>
        <taxon>Funariales</taxon>
        <taxon>Funariaceae</taxon>
        <taxon>Physcomitrium</taxon>
    </lineage>
</organism>
<proteinExistence type="predicted"/>
<sequence>MMRVHRQAVGHTVGNRILVAESTQVMNLAPSPQTLQELAPIGGDHFSRMERLPPAVQMLNQARGTNAC</sequence>
<evidence type="ECO:0000313" key="3">
    <source>
        <dbReference type="Proteomes" id="UP000006727"/>
    </source>
</evidence>
<dbReference type="Proteomes" id="UP000006727">
    <property type="component" value="Chromosome 16"/>
</dbReference>
<dbReference type="EnsemblPlants" id="Pp3c16_10360V3.1">
    <property type="protein sequence ID" value="PAC:32984609.CDS.1"/>
    <property type="gene ID" value="Pp3c16_10360"/>
</dbReference>
<reference evidence="1 3" key="1">
    <citation type="journal article" date="2008" name="Science">
        <title>The Physcomitrella genome reveals evolutionary insights into the conquest of land by plants.</title>
        <authorList>
            <person name="Rensing S."/>
            <person name="Lang D."/>
            <person name="Zimmer A."/>
            <person name="Terry A."/>
            <person name="Salamov A."/>
            <person name="Shapiro H."/>
            <person name="Nishiyama T."/>
            <person name="Perroud P.-F."/>
            <person name="Lindquist E."/>
            <person name="Kamisugi Y."/>
            <person name="Tanahashi T."/>
            <person name="Sakakibara K."/>
            <person name="Fujita T."/>
            <person name="Oishi K."/>
            <person name="Shin-I T."/>
            <person name="Kuroki Y."/>
            <person name="Toyoda A."/>
            <person name="Suzuki Y."/>
            <person name="Hashimoto A."/>
            <person name="Yamaguchi K."/>
            <person name="Sugano A."/>
            <person name="Kohara Y."/>
            <person name="Fujiyama A."/>
            <person name="Anterola A."/>
            <person name="Aoki S."/>
            <person name="Ashton N."/>
            <person name="Barbazuk W.B."/>
            <person name="Barker E."/>
            <person name="Bennetzen J."/>
            <person name="Bezanilla M."/>
            <person name="Blankenship R."/>
            <person name="Cho S.H."/>
            <person name="Dutcher S."/>
            <person name="Estelle M."/>
            <person name="Fawcett J.A."/>
            <person name="Gundlach H."/>
            <person name="Hanada K."/>
            <person name="Heyl A."/>
            <person name="Hicks K.A."/>
            <person name="Hugh J."/>
            <person name="Lohr M."/>
            <person name="Mayer K."/>
            <person name="Melkozernov A."/>
            <person name="Murata T."/>
            <person name="Nelson D."/>
            <person name="Pils B."/>
            <person name="Prigge M."/>
            <person name="Reiss B."/>
            <person name="Renner T."/>
            <person name="Rombauts S."/>
            <person name="Rushton P."/>
            <person name="Sanderfoot A."/>
            <person name="Schween G."/>
            <person name="Shiu S.-H."/>
            <person name="Stueber K."/>
            <person name="Theodoulou F.L."/>
            <person name="Tu H."/>
            <person name="Van de Peer Y."/>
            <person name="Verrier P.J."/>
            <person name="Waters E."/>
            <person name="Wood A."/>
            <person name="Yang L."/>
            <person name="Cove D."/>
            <person name="Cuming A."/>
            <person name="Hasebe M."/>
            <person name="Lucas S."/>
            <person name="Mishler D.B."/>
            <person name="Reski R."/>
            <person name="Grigoriev I."/>
            <person name="Quatrano R.S."/>
            <person name="Boore J.L."/>
        </authorList>
    </citation>
    <scope>NUCLEOTIDE SEQUENCE [LARGE SCALE GENOMIC DNA]</scope>
    <source>
        <strain evidence="2 3">cv. Gransden 2004</strain>
    </source>
</reference>
<dbReference type="EnsemblPlants" id="Pp3c16_10360V3.2">
    <property type="protein sequence ID" value="PAC:32984610.CDS.1"/>
    <property type="gene ID" value="Pp3c16_10360"/>
</dbReference>
<gene>
    <name evidence="1" type="ORF">PHYPA_020761</name>
</gene>
<dbReference type="AlphaFoldDB" id="A0A2K1J7Z8"/>
<accession>A0A2K1J7Z8</accession>
<reference evidence="1 3" key="2">
    <citation type="journal article" date="2018" name="Plant J.">
        <title>The Physcomitrella patens chromosome-scale assembly reveals moss genome structure and evolution.</title>
        <authorList>
            <person name="Lang D."/>
            <person name="Ullrich K.K."/>
            <person name="Murat F."/>
            <person name="Fuchs J."/>
            <person name="Jenkins J."/>
            <person name="Haas F.B."/>
            <person name="Piednoel M."/>
            <person name="Gundlach H."/>
            <person name="Van Bel M."/>
            <person name="Meyberg R."/>
            <person name="Vives C."/>
            <person name="Morata J."/>
            <person name="Symeonidi A."/>
            <person name="Hiss M."/>
            <person name="Muchero W."/>
            <person name="Kamisugi Y."/>
            <person name="Saleh O."/>
            <person name="Blanc G."/>
            <person name="Decker E.L."/>
            <person name="van Gessel N."/>
            <person name="Grimwood J."/>
            <person name="Hayes R.D."/>
            <person name="Graham S.W."/>
            <person name="Gunter L.E."/>
            <person name="McDaniel S.F."/>
            <person name="Hoernstein S.N.W."/>
            <person name="Larsson A."/>
            <person name="Li F.W."/>
            <person name="Perroud P.F."/>
            <person name="Phillips J."/>
            <person name="Ranjan P."/>
            <person name="Rokshar D.S."/>
            <person name="Rothfels C.J."/>
            <person name="Schneider L."/>
            <person name="Shu S."/>
            <person name="Stevenson D.W."/>
            <person name="Thummler F."/>
            <person name="Tillich M."/>
            <person name="Villarreal Aguilar J.C."/>
            <person name="Widiez T."/>
            <person name="Wong G.K."/>
            <person name="Wymore A."/>
            <person name="Zhang Y."/>
            <person name="Zimmer A.D."/>
            <person name="Quatrano R.S."/>
            <person name="Mayer K.F.X."/>
            <person name="Goodstein D."/>
            <person name="Casacuberta J.M."/>
            <person name="Vandepoele K."/>
            <person name="Reski R."/>
            <person name="Cuming A.C."/>
            <person name="Tuskan G.A."/>
            <person name="Maumus F."/>
            <person name="Salse J."/>
            <person name="Schmutz J."/>
            <person name="Rensing S.A."/>
        </authorList>
    </citation>
    <scope>NUCLEOTIDE SEQUENCE [LARGE SCALE GENOMIC DNA]</scope>
    <source>
        <strain evidence="2 3">cv. Gransden 2004</strain>
    </source>
</reference>
<dbReference type="Gramene" id="Pp3c16_10360V3.2">
    <property type="protein sequence ID" value="PAC:32984610.CDS.1"/>
    <property type="gene ID" value="Pp3c16_10360"/>
</dbReference>
<evidence type="ECO:0000313" key="1">
    <source>
        <dbReference type="EMBL" id="PNR37652.1"/>
    </source>
</evidence>
<evidence type="ECO:0000313" key="2">
    <source>
        <dbReference type="EnsemblPlants" id="PAC:32984609.CDS.1"/>
    </source>
</evidence>
<name>A0A2K1J7Z8_PHYPA</name>
<keyword evidence="3" id="KW-1185">Reference proteome</keyword>
<dbReference type="Gramene" id="Pp3c16_10360V3.1">
    <property type="protein sequence ID" value="PAC:32984609.CDS.1"/>
    <property type="gene ID" value="Pp3c16_10360"/>
</dbReference>
<dbReference type="EMBL" id="ABEU02000016">
    <property type="protein sequence ID" value="PNR37652.1"/>
    <property type="molecule type" value="Genomic_DNA"/>
</dbReference>